<dbReference type="SFLD" id="SFLDG01144">
    <property type="entry name" value="C2.B.4:_PGP_Like"/>
    <property type="match status" value="1"/>
</dbReference>
<keyword evidence="2" id="KW-1185">Reference proteome</keyword>
<organism evidence="1 2">
    <name type="scientific">Virgibacillus alimentarius</name>
    <dbReference type="NCBI Taxonomy" id="698769"/>
    <lineage>
        <taxon>Bacteria</taxon>
        <taxon>Bacillati</taxon>
        <taxon>Bacillota</taxon>
        <taxon>Bacilli</taxon>
        <taxon>Bacillales</taxon>
        <taxon>Bacillaceae</taxon>
        <taxon>Virgibacillus</taxon>
    </lineage>
</organism>
<dbReference type="PANTHER" id="PTHR10000">
    <property type="entry name" value="PHOSPHOSERINE PHOSPHATASE"/>
    <property type="match status" value="1"/>
</dbReference>
<dbReference type="SFLD" id="SFLDG01140">
    <property type="entry name" value="C2.B:_Phosphomannomutase_and_P"/>
    <property type="match status" value="1"/>
</dbReference>
<dbReference type="Gene3D" id="3.30.1240.10">
    <property type="match status" value="1"/>
</dbReference>
<dbReference type="NCBIfam" id="TIGR01484">
    <property type="entry name" value="HAD-SF-IIB"/>
    <property type="match status" value="1"/>
</dbReference>
<evidence type="ECO:0000313" key="2">
    <source>
        <dbReference type="Proteomes" id="UP001519294"/>
    </source>
</evidence>
<dbReference type="SUPFAM" id="SSF56784">
    <property type="entry name" value="HAD-like"/>
    <property type="match status" value="1"/>
</dbReference>
<dbReference type="Gene3D" id="3.40.50.1000">
    <property type="entry name" value="HAD superfamily/HAD-like"/>
    <property type="match status" value="1"/>
</dbReference>
<dbReference type="PANTHER" id="PTHR10000:SF55">
    <property type="entry name" value="5-AMINO-6-(5-PHOSPHO-D-RIBITYLAMINO)URACIL PHOSPHATASE YCSE"/>
    <property type="match status" value="1"/>
</dbReference>
<dbReference type="CDD" id="cd07516">
    <property type="entry name" value="HAD_Pase"/>
    <property type="match status" value="1"/>
</dbReference>
<dbReference type="EMBL" id="JAGIKX010000020">
    <property type="protein sequence ID" value="MBP2258151.1"/>
    <property type="molecule type" value="Genomic_DNA"/>
</dbReference>
<dbReference type="Pfam" id="PF08282">
    <property type="entry name" value="Hydrolase_3"/>
    <property type="match status" value="1"/>
</dbReference>
<name>A0ABS4SAM1_9BACI</name>
<evidence type="ECO:0000313" key="1">
    <source>
        <dbReference type="EMBL" id="MBP2258151.1"/>
    </source>
</evidence>
<gene>
    <name evidence="1" type="ORF">J2Z81_002122</name>
</gene>
<protein>
    <submittedName>
        <fullName evidence="1">Cof subfamily protein (Haloacid dehalogenase superfamily)</fullName>
    </submittedName>
</protein>
<accession>A0ABS4SAM1</accession>
<comment type="caution">
    <text evidence="1">The sequence shown here is derived from an EMBL/GenBank/DDBJ whole genome shotgun (WGS) entry which is preliminary data.</text>
</comment>
<dbReference type="PROSITE" id="PS01229">
    <property type="entry name" value="COF_2"/>
    <property type="match status" value="1"/>
</dbReference>
<dbReference type="InterPro" id="IPR006379">
    <property type="entry name" value="HAD-SF_hydro_IIB"/>
</dbReference>
<proteinExistence type="predicted"/>
<sequence>MIKCIAIDMDGTLLNNKMEISPLNQQAMKAAQTQGIEVVIATGRAYREAADMLKEADLSCPIISMNGTEVRRADGELIAGLSLDKKIASNIIDILDDEHIYTEVHTNQGGFTIDPKKRIRVIIDVYQQMNVEAKESEIRAMANERLKKGYTTIVDNFHALFQREEIQLFKMISFSKDRQKLKSIQKKLHSTKEIIVTSSGKFNMEITDRNGQKGIALKKFTDVLGIDLNETMAIGDNYNDQSMLEIVGRSVAMENGEQGIKKICTHTTCTNEEDGVAKAIDEVLQEQGAL</sequence>
<dbReference type="SFLD" id="SFLDS00003">
    <property type="entry name" value="Haloacid_Dehalogenase"/>
    <property type="match status" value="1"/>
</dbReference>
<dbReference type="InterPro" id="IPR000150">
    <property type="entry name" value="Cof"/>
</dbReference>
<dbReference type="InterPro" id="IPR023214">
    <property type="entry name" value="HAD_sf"/>
</dbReference>
<dbReference type="NCBIfam" id="TIGR00099">
    <property type="entry name" value="Cof-subfamily"/>
    <property type="match status" value="1"/>
</dbReference>
<dbReference type="RefSeq" id="WP_226371307.1">
    <property type="nucleotide sequence ID" value="NZ_JAGIKX010000020.1"/>
</dbReference>
<reference evidence="1 2" key="1">
    <citation type="submission" date="2021-03" db="EMBL/GenBank/DDBJ databases">
        <title>Genomic Encyclopedia of Type Strains, Phase IV (KMG-IV): sequencing the most valuable type-strain genomes for metagenomic binning, comparative biology and taxonomic classification.</title>
        <authorList>
            <person name="Goeker M."/>
        </authorList>
    </citation>
    <scope>NUCLEOTIDE SEQUENCE [LARGE SCALE GENOMIC DNA]</scope>
    <source>
        <strain evidence="1 2">DSM 25790</strain>
    </source>
</reference>
<dbReference type="Proteomes" id="UP001519294">
    <property type="component" value="Unassembled WGS sequence"/>
</dbReference>
<dbReference type="InterPro" id="IPR036412">
    <property type="entry name" value="HAD-like_sf"/>
</dbReference>